<gene>
    <name evidence="1" type="ORF">LCGC14_2740920</name>
</gene>
<dbReference type="AlphaFoldDB" id="A0A0F8ZRK5"/>
<dbReference type="EMBL" id="LAZR01049858">
    <property type="protein sequence ID" value="KKK88655.1"/>
    <property type="molecule type" value="Genomic_DNA"/>
</dbReference>
<sequence length="61" mass="6856">MTDQDTIEQLRAKGYTVEAAQPTNYAALEQRIEAIENRTGLLTKQNDCRLLVDGIEGGYRL</sequence>
<reference evidence="1" key="1">
    <citation type="journal article" date="2015" name="Nature">
        <title>Complex archaea that bridge the gap between prokaryotes and eukaryotes.</title>
        <authorList>
            <person name="Spang A."/>
            <person name="Saw J.H."/>
            <person name="Jorgensen S.L."/>
            <person name="Zaremba-Niedzwiedzka K."/>
            <person name="Martijn J."/>
            <person name="Lind A.E."/>
            <person name="van Eijk R."/>
            <person name="Schleper C."/>
            <person name="Guy L."/>
            <person name="Ettema T.J."/>
        </authorList>
    </citation>
    <scope>NUCLEOTIDE SEQUENCE</scope>
</reference>
<evidence type="ECO:0000313" key="1">
    <source>
        <dbReference type="EMBL" id="KKK88655.1"/>
    </source>
</evidence>
<protein>
    <submittedName>
        <fullName evidence="1">Uncharacterized protein</fullName>
    </submittedName>
</protein>
<accession>A0A0F8ZRK5</accession>
<feature type="non-terminal residue" evidence="1">
    <location>
        <position position="61"/>
    </location>
</feature>
<name>A0A0F8ZRK5_9ZZZZ</name>
<organism evidence="1">
    <name type="scientific">marine sediment metagenome</name>
    <dbReference type="NCBI Taxonomy" id="412755"/>
    <lineage>
        <taxon>unclassified sequences</taxon>
        <taxon>metagenomes</taxon>
        <taxon>ecological metagenomes</taxon>
    </lineage>
</organism>
<proteinExistence type="predicted"/>
<comment type="caution">
    <text evidence="1">The sequence shown here is derived from an EMBL/GenBank/DDBJ whole genome shotgun (WGS) entry which is preliminary data.</text>
</comment>